<dbReference type="GO" id="GO:0030488">
    <property type="term" value="P:tRNA methylation"/>
    <property type="evidence" value="ECO:0007669"/>
    <property type="project" value="UniProtKB-UniRule"/>
</dbReference>
<keyword evidence="3 4" id="KW-0949">S-adenosyl-L-methionine</keyword>
<dbReference type="InterPro" id="IPR050362">
    <property type="entry name" value="Cation-dep_OMT"/>
</dbReference>
<keyword evidence="2 4" id="KW-0808">Transferase</keyword>
<comment type="subunit">
    <text evidence="4">Homodimer.</text>
</comment>
<dbReference type="PANTHER" id="PTHR10509">
    <property type="entry name" value="O-METHYLTRANSFERASE-RELATED"/>
    <property type="match status" value="1"/>
</dbReference>
<keyword evidence="4" id="KW-0460">Magnesium</keyword>
<reference evidence="7" key="2">
    <citation type="submission" date="2017-04" db="EMBL/GenBank/DDBJ databases">
        <title>Finegoldia magna isolated from orthopedic joint implant-associated infections.</title>
        <authorList>
            <person name="Bjorklund S."/>
            <person name="Bruggemann H."/>
            <person name="Jensen A."/>
            <person name="Hellmark B."/>
            <person name="Soderquist B."/>
        </authorList>
    </citation>
    <scope>NUCLEOTIDE SEQUENCE [LARGE SCALE GENOMIC DNA]</scope>
    <source>
        <strain evidence="7">08T492</strain>
    </source>
</reference>
<sequence length="214" mass="24961">MNSIVNEHLQDYLRQLSKSNDETILELEIFAKENHIPIVEPEVRQLLKIILLMEQPKSILEIGTAIGYSSIIMKKTCPDAKIITVENYEKNANFARENFKKYGYDDIQLVFGDGYEVMKNMDTKFDLIFIDAAKGQYIKYFEEAVRLSNKNSVIVCDNVLFRGMVCEKEFYEHRHRKITIVKRLREFLEIISDSSKYDTTIIPIDDGMSITKLK</sequence>
<comment type="similarity">
    <text evidence="4">Belongs to the class I-like SAM-binding methyltransferase superfamily. Cation-dependent O-methyltransferase family.</text>
</comment>
<dbReference type="RefSeq" id="WP_002838112.1">
    <property type="nucleotide sequence ID" value="NZ_CAUPFM010000006.1"/>
</dbReference>
<dbReference type="Gene3D" id="3.40.50.150">
    <property type="entry name" value="Vaccinia Virus protein VP39"/>
    <property type="match status" value="1"/>
</dbReference>
<keyword evidence="4" id="KW-0819">tRNA processing</keyword>
<dbReference type="InterPro" id="IPR002935">
    <property type="entry name" value="SAM_O-MeTrfase"/>
</dbReference>
<dbReference type="Pfam" id="PF01596">
    <property type="entry name" value="Methyltransf_3"/>
    <property type="match status" value="1"/>
</dbReference>
<dbReference type="GO" id="GO:0008171">
    <property type="term" value="F:O-methyltransferase activity"/>
    <property type="evidence" value="ECO:0007669"/>
    <property type="project" value="InterPro"/>
</dbReference>
<dbReference type="PROSITE" id="PS51682">
    <property type="entry name" value="SAM_OMT_I"/>
    <property type="match status" value="1"/>
</dbReference>
<evidence type="ECO:0000256" key="1">
    <source>
        <dbReference type="ARBA" id="ARBA00022603"/>
    </source>
</evidence>
<feature type="binding site" evidence="4">
    <location>
        <position position="39"/>
    </location>
    <ligand>
        <name>S-adenosyl-L-methionine</name>
        <dbReference type="ChEBI" id="CHEBI:59789"/>
    </ligand>
</feature>
<feature type="binding site" evidence="4">
    <location>
        <position position="69"/>
    </location>
    <ligand>
        <name>S-adenosyl-L-methionine</name>
        <dbReference type="ChEBI" id="CHEBI:59789"/>
    </ligand>
</feature>
<evidence type="ECO:0000256" key="3">
    <source>
        <dbReference type="ARBA" id="ARBA00022691"/>
    </source>
</evidence>
<organism evidence="5 7">
    <name type="scientific">Finegoldia magna</name>
    <name type="common">Peptostreptococcus magnus</name>
    <dbReference type="NCBI Taxonomy" id="1260"/>
    <lineage>
        <taxon>Bacteria</taxon>
        <taxon>Bacillati</taxon>
        <taxon>Bacillota</taxon>
        <taxon>Tissierellia</taxon>
        <taxon>Tissierellales</taxon>
        <taxon>Peptoniphilaceae</taxon>
        <taxon>Finegoldia</taxon>
    </lineage>
</organism>
<reference evidence="5" key="1">
    <citation type="journal article" date="2017" name="J. Clin. Microbiol.">
        <title>Finegoldia magna Isolated from Orthopedic Joint Implant-Associated Infections.</title>
        <authorList>
            <person name="Soderquist B."/>
            <person name="Bjorklund S."/>
            <person name="Hellmark B."/>
            <person name="Jensen A."/>
            <person name="Bruggemann H."/>
        </authorList>
    </citation>
    <scope>NUCLEOTIDE SEQUENCE</scope>
    <source>
        <strain evidence="5">08T492</strain>
    </source>
</reference>
<evidence type="ECO:0000313" key="7">
    <source>
        <dbReference type="Proteomes" id="UP000215361"/>
    </source>
</evidence>
<reference evidence="6 8" key="3">
    <citation type="submission" date="2020-05" db="EMBL/GenBank/DDBJ databases">
        <title>FDA dAtabase for Regulatory Grade micrObial Sequences (FDA-ARGOS): Supporting development and validation of Infectious Disease Dx tests.</title>
        <authorList>
            <person name="Pederson C."/>
            <person name="Tallon L."/>
            <person name="Sadzewicz L."/>
            <person name="Zhao X."/>
            <person name="Vavikolanu K."/>
            <person name="Mehta A."/>
            <person name="Aluvathingal J."/>
            <person name="Nadendla S."/>
            <person name="Myers T."/>
            <person name="Yan Y."/>
            <person name="Sichtig H."/>
        </authorList>
    </citation>
    <scope>NUCLEOTIDE SEQUENCE [LARGE SCALE GENOMIC DNA]</scope>
    <source>
        <strain evidence="6 8">FDAARGOS_764</strain>
    </source>
</reference>
<feature type="binding site" evidence="4">
    <location>
        <position position="131"/>
    </location>
    <ligand>
        <name>S-adenosyl-L-methionine</name>
        <dbReference type="ChEBI" id="CHEBI:59789"/>
    </ligand>
</feature>
<comment type="caution">
    <text evidence="4">Lacks conserved residue(s) required for the propagation of feature annotation.</text>
</comment>
<dbReference type="Proteomes" id="UP000215361">
    <property type="component" value="Unassembled WGS sequence"/>
</dbReference>
<name>A0A133MY69_FINMA</name>
<comment type="function">
    <text evidence="4">Catalyzes the methylation of 5-hydroxyuridine (ho5U) to form 5-methoxyuridine (mo5U) at position 34 in tRNAs.</text>
</comment>
<evidence type="ECO:0000313" key="6">
    <source>
        <dbReference type="EMBL" id="QKH79861.1"/>
    </source>
</evidence>
<dbReference type="EC" id="2.1.1.-" evidence="4"/>
<dbReference type="Proteomes" id="UP000502899">
    <property type="component" value="Chromosome"/>
</dbReference>
<dbReference type="InterPro" id="IPR043675">
    <property type="entry name" value="TrmR_methyltr"/>
</dbReference>
<dbReference type="GO" id="GO:0008757">
    <property type="term" value="F:S-adenosylmethionine-dependent methyltransferase activity"/>
    <property type="evidence" value="ECO:0007669"/>
    <property type="project" value="TreeGrafter"/>
</dbReference>
<dbReference type="InterPro" id="IPR029063">
    <property type="entry name" value="SAM-dependent_MTases_sf"/>
</dbReference>
<dbReference type="EMBL" id="NDYI01000010">
    <property type="protein sequence ID" value="OXZ38379.1"/>
    <property type="molecule type" value="Genomic_DNA"/>
</dbReference>
<dbReference type="SUPFAM" id="SSF53335">
    <property type="entry name" value="S-adenosyl-L-methionine-dependent methyltransferases"/>
    <property type="match status" value="1"/>
</dbReference>
<accession>A0A133MY69</accession>
<feature type="binding site" evidence="4">
    <location>
        <position position="131"/>
    </location>
    <ligand>
        <name>Mg(2+)</name>
        <dbReference type="ChEBI" id="CHEBI:18420"/>
    </ligand>
</feature>
<feature type="binding site" evidence="4">
    <location>
        <position position="158"/>
    </location>
    <ligand>
        <name>Mg(2+)</name>
        <dbReference type="ChEBI" id="CHEBI:18420"/>
    </ligand>
</feature>
<dbReference type="GO" id="GO:0000287">
    <property type="term" value="F:magnesium ion binding"/>
    <property type="evidence" value="ECO:0007669"/>
    <property type="project" value="UniProtKB-UniRule"/>
</dbReference>
<evidence type="ECO:0000313" key="8">
    <source>
        <dbReference type="Proteomes" id="UP000502899"/>
    </source>
</evidence>
<dbReference type="AlphaFoldDB" id="A0A133MY69"/>
<evidence type="ECO:0000256" key="4">
    <source>
        <dbReference type="HAMAP-Rule" id="MF_02217"/>
    </source>
</evidence>
<evidence type="ECO:0000256" key="2">
    <source>
        <dbReference type="ARBA" id="ARBA00022679"/>
    </source>
</evidence>
<proteinExistence type="inferred from homology"/>
<dbReference type="PANTHER" id="PTHR10509:SF14">
    <property type="entry name" value="CAFFEOYL-COA O-METHYLTRANSFERASE 3-RELATED"/>
    <property type="match status" value="1"/>
</dbReference>
<keyword evidence="4" id="KW-0479">Metal-binding</keyword>
<dbReference type="CDD" id="cd02440">
    <property type="entry name" value="AdoMet_MTases"/>
    <property type="match status" value="1"/>
</dbReference>
<protein>
    <recommendedName>
        <fullName evidence="4">tRNA 5-hydroxyuridine methyltransferase</fullName>
        <ecNumber evidence="4">2.1.1.-</ecNumber>
    </recommendedName>
    <alternativeName>
        <fullName evidence="4">ho5U methyltransferase</fullName>
    </alternativeName>
</protein>
<feature type="binding site" evidence="4">
    <location>
        <position position="86"/>
    </location>
    <ligand>
        <name>S-adenosyl-L-methionine</name>
        <dbReference type="ChEBI" id="CHEBI:59789"/>
    </ligand>
</feature>
<dbReference type="GO" id="GO:0016300">
    <property type="term" value="F:tRNA (uridine) methyltransferase activity"/>
    <property type="evidence" value="ECO:0007669"/>
    <property type="project" value="UniProtKB-UniRule"/>
</dbReference>
<dbReference type="HAMAP" id="MF_02217">
    <property type="entry name" value="TrmR_methyltr"/>
    <property type="match status" value="1"/>
</dbReference>
<dbReference type="EMBL" id="CP054000">
    <property type="protein sequence ID" value="QKH79861.1"/>
    <property type="molecule type" value="Genomic_DNA"/>
</dbReference>
<evidence type="ECO:0000313" key="5">
    <source>
        <dbReference type="EMBL" id="OXZ38379.1"/>
    </source>
</evidence>
<feature type="binding site" evidence="4">
    <location>
        <position position="157"/>
    </location>
    <ligand>
        <name>Mg(2+)</name>
        <dbReference type="ChEBI" id="CHEBI:18420"/>
    </ligand>
</feature>
<comment type="catalytic activity">
    <reaction evidence="4">
        <text>5-hydroxyuridine(34) in tRNA + S-adenosyl-L-methionine = 5-methoxyuridine(34) in tRNA + S-adenosyl-L-homocysteine + H(+)</text>
        <dbReference type="Rhea" id="RHEA:60524"/>
        <dbReference type="Rhea" id="RHEA-COMP:13381"/>
        <dbReference type="Rhea" id="RHEA-COMP:15591"/>
        <dbReference type="ChEBI" id="CHEBI:15378"/>
        <dbReference type="ChEBI" id="CHEBI:57856"/>
        <dbReference type="ChEBI" id="CHEBI:59789"/>
        <dbReference type="ChEBI" id="CHEBI:136877"/>
        <dbReference type="ChEBI" id="CHEBI:143860"/>
    </reaction>
</comment>
<gene>
    <name evidence="4" type="primary">trmR</name>
    <name evidence="5" type="ORF">B9N56_03010</name>
    <name evidence="6" type="ORF">FOC70_05690</name>
</gene>
<keyword evidence="1 4" id="KW-0489">Methyltransferase</keyword>